<dbReference type="Pfam" id="PF07811">
    <property type="entry name" value="TadE"/>
    <property type="match status" value="1"/>
</dbReference>
<keyword evidence="4" id="KW-1185">Reference proteome</keyword>
<dbReference type="AlphaFoldDB" id="A0A975YJ59"/>
<evidence type="ECO:0000256" key="1">
    <source>
        <dbReference type="SAM" id="Phobius"/>
    </source>
</evidence>
<accession>A0A975YJ59</accession>
<name>A0A975YJ59_9PROT</name>
<dbReference type="Proteomes" id="UP000694001">
    <property type="component" value="Chromosome"/>
</dbReference>
<evidence type="ECO:0000313" key="3">
    <source>
        <dbReference type="EMBL" id="QXM24490.1"/>
    </source>
</evidence>
<feature type="domain" description="TadE-like" evidence="2">
    <location>
        <begin position="22"/>
        <end position="63"/>
    </location>
</feature>
<gene>
    <name evidence="3" type="ORF">KO353_14800</name>
</gene>
<keyword evidence="1" id="KW-1133">Transmembrane helix</keyword>
<evidence type="ECO:0000313" key="4">
    <source>
        <dbReference type="Proteomes" id="UP000694001"/>
    </source>
</evidence>
<sequence length="158" mass="15764">MSTRPVRLPGPSRRALFRCRRGASAVEFAFIAPVMVLLLAGLADIGAAMHQAIRLENAARAGAQFAMSFPTDQAGITAAARAALGGSGTGTTVTASAPFCACPGGGTAVVSCEGTPCAGAPSGTYIAVTVTRPFSAIVGLGGFVLPSTLRGDAVARVR</sequence>
<dbReference type="KEGG" id="elio:KO353_14800"/>
<keyword evidence="1" id="KW-0812">Transmembrane</keyword>
<keyword evidence="1" id="KW-0472">Membrane</keyword>
<protein>
    <submittedName>
        <fullName evidence="3">Pilus assembly protein</fullName>
    </submittedName>
</protein>
<proteinExistence type="predicted"/>
<dbReference type="RefSeq" id="WP_218285547.1">
    <property type="nucleotide sequence ID" value="NZ_CP076448.1"/>
</dbReference>
<dbReference type="EMBL" id="CP076448">
    <property type="protein sequence ID" value="QXM24490.1"/>
    <property type="molecule type" value="Genomic_DNA"/>
</dbReference>
<evidence type="ECO:0000259" key="2">
    <source>
        <dbReference type="Pfam" id="PF07811"/>
    </source>
</evidence>
<dbReference type="InterPro" id="IPR012495">
    <property type="entry name" value="TadE-like_dom"/>
</dbReference>
<feature type="transmembrane region" description="Helical" evidence="1">
    <location>
        <begin position="21"/>
        <end position="43"/>
    </location>
</feature>
<organism evidence="3 4">
    <name type="scientific">Elioraea tepida</name>
    <dbReference type="NCBI Taxonomy" id="2843330"/>
    <lineage>
        <taxon>Bacteria</taxon>
        <taxon>Pseudomonadati</taxon>
        <taxon>Pseudomonadota</taxon>
        <taxon>Alphaproteobacteria</taxon>
        <taxon>Acetobacterales</taxon>
        <taxon>Elioraeaceae</taxon>
        <taxon>Elioraea</taxon>
    </lineage>
</organism>
<reference evidence="3" key="1">
    <citation type="submission" date="2021-06" db="EMBL/GenBank/DDBJ databases">
        <title>Elioraea tepida, sp. nov., a moderately thermophilic aerobic anoxygenic phototrophic bacterium isolated from an alkaline siliceous hot spring mat community in Yellowstone National Park, WY, USA.</title>
        <authorList>
            <person name="Saini M.K."/>
            <person name="Yoshida S."/>
            <person name="Sebastian A."/>
            <person name="Hirose S."/>
            <person name="Hara E."/>
            <person name="Tamaki H."/>
            <person name="Soulier N.T."/>
            <person name="Albert I."/>
            <person name="Hanada S."/>
            <person name="Bryant D.A."/>
            <person name="Tank M."/>
        </authorList>
    </citation>
    <scope>NUCLEOTIDE SEQUENCE</scope>
    <source>
        <strain evidence="3">MS-P2</strain>
    </source>
</reference>